<organism evidence="1 2">
    <name type="scientific">Tangfeifania diversioriginum</name>
    <dbReference type="NCBI Taxonomy" id="1168035"/>
    <lineage>
        <taxon>Bacteria</taxon>
        <taxon>Pseudomonadati</taxon>
        <taxon>Bacteroidota</taxon>
        <taxon>Bacteroidia</taxon>
        <taxon>Marinilabiliales</taxon>
        <taxon>Prolixibacteraceae</taxon>
        <taxon>Tangfeifania</taxon>
    </lineage>
</organism>
<protein>
    <submittedName>
        <fullName evidence="1">Uncharacterized protein</fullName>
    </submittedName>
</protein>
<name>A0A1M6GA38_9BACT</name>
<dbReference type="AlphaFoldDB" id="A0A1M6GA38"/>
<reference evidence="1 2" key="1">
    <citation type="submission" date="2016-11" db="EMBL/GenBank/DDBJ databases">
        <authorList>
            <person name="Jaros S."/>
            <person name="Januszkiewicz K."/>
            <person name="Wedrychowicz H."/>
        </authorList>
    </citation>
    <scope>NUCLEOTIDE SEQUENCE [LARGE SCALE GENOMIC DNA]</scope>
    <source>
        <strain evidence="1 2">DSM 27063</strain>
    </source>
</reference>
<dbReference type="STRING" id="1168035.SAMN05444280_11088"/>
<sequence>MGDANSDSHINKLAICPEVIATREIATPGKEPFLLNLKEGTVFCDMNHTQFV</sequence>
<evidence type="ECO:0000313" key="1">
    <source>
        <dbReference type="EMBL" id="SHJ06802.1"/>
    </source>
</evidence>
<accession>A0A1M6GA38</accession>
<keyword evidence="2" id="KW-1185">Reference proteome</keyword>
<gene>
    <name evidence="1" type="ORF">SAMN05444280_11088</name>
</gene>
<proteinExistence type="predicted"/>
<evidence type="ECO:0000313" key="2">
    <source>
        <dbReference type="Proteomes" id="UP000184050"/>
    </source>
</evidence>
<dbReference type="Proteomes" id="UP000184050">
    <property type="component" value="Unassembled WGS sequence"/>
</dbReference>
<dbReference type="EMBL" id="FQZE01000010">
    <property type="protein sequence ID" value="SHJ06802.1"/>
    <property type="molecule type" value="Genomic_DNA"/>
</dbReference>